<dbReference type="InterPro" id="IPR000058">
    <property type="entry name" value="Znf_AN1"/>
</dbReference>
<dbReference type="EMBL" id="CP138581">
    <property type="protein sequence ID" value="WPG98986.1"/>
    <property type="molecule type" value="Genomic_DNA"/>
</dbReference>
<evidence type="ECO:0000256" key="2">
    <source>
        <dbReference type="ARBA" id="ARBA00022771"/>
    </source>
</evidence>
<accession>A0AAQ3M159</accession>
<sequence>MSSSQQPSLDADQSYSKMSVGDVEAIGSHCAMTFCHQLDFLPFKCESCKGKFCLDHRTESAHQCPKAGEWARRQNQLSLSSTTTLAPKPHILNHEQQCSDPSCKTLINTPLVTGVHCDTCNRNYCLKHRFTNDHNCKNLSPLGARPSTGPTQKERGLAALEKLRAWGASKKAAVPKALVNTSKQSAAARIQATANLKKTSKGDEKIPVEKRIYLYVEASSETLTAKIPKGTFFYSTEYTVGKVLDIAAKGLQVSNINNRSGNEEDKLRVFHIEGGRLLEFNEKLGATVQTGNTIVLLRGVGAGMAKTPEQT</sequence>
<feature type="domain" description="AN1-type" evidence="5">
    <location>
        <begin position="24"/>
        <end position="72"/>
    </location>
</feature>
<keyword evidence="2 4" id="KW-0863">Zinc-finger</keyword>
<dbReference type="SUPFAM" id="SSF118310">
    <property type="entry name" value="AN1-like Zinc finger"/>
    <property type="match status" value="2"/>
</dbReference>
<keyword evidence="1" id="KW-0479">Metal-binding</keyword>
<keyword evidence="7" id="KW-1185">Reference proteome</keyword>
<dbReference type="GO" id="GO:0008270">
    <property type="term" value="F:zinc ion binding"/>
    <property type="evidence" value="ECO:0007669"/>
    <property type="project" value="UniProtKB-KW"/>
</dbReference>
<dbReference type="InterPro" id="IPR057358">
    <property type="entry name" value="UBL_ZFAND1-like"/>
</dbReference>
<dbReference type="Gene3D" id="4.10.1110.10">
    <property type="entry name" value="AN1-like Zinc finger"/>
    <property type="match status" value="2"/>
</dbReference>
<name>A0AAQ3M159_9PEZI</name>
<dbReference type="PROSITE" id="PS51039">
    <property type="entry name" value="ZF_AN1"/>
    <property type="match status" value="1"/>
</dbReference>
<dbReference type="GO" id="GO:0005737">
    <property type="term" value="C:cytoplasm"/>
    <property type="evidence" value="ECO:0007669"/>
    <property type="project" value="TreeGrafter"/>
</dbReference>
<proteinExistence type="predicted"/>
<organism evidence="6 7">
    <name type="scientific">Acrodontium crateriforme</name>
    <dbReference type="NCBI Taxonomy" id="150365"/>
    <lineage>
        <taxon>Eukaryota</taxon>
        <taxon>Fungi</taxon>
        <taxon>Dikarya</taxon>
        <taxon>Ascomycota</taxon>
        <taxon>Pezizomycotina</taxon>
        <taxon>Dothideomycetes</taxon>
        <taxon>Dothideomycetidae</taxon>
        <taxon>Mycosphaerellales</taxon>
        <taxon>Teratosphaeriaceae</taxon>
        <taxon>Acrodontium</taxon>
    </lineage>
</organism>
<keyword evidence="3" id="KW-0862">Zinc</keyword>
<dbReference type="SMART" id="SM00154">
    <property type="entry name" value="ZnF_AN1"/>
    <property type="match status" value="2"/>
</dbReference>
<evidence type="ECO:0000256" key="3">
    <source>
        <dbReference type="ARBA" id="ARBA00022833"/>
    </source>
</evidence>
<reference evidence="6 7" key="1">
    <citation type="submission" date="2023-11" db="EMBL/GenBank/DDBJ databases">
        <title>An acidophilic fungus is an integral part of prey digestion in a carnivorous sundew plant.</title>
        <authorList>
            <person name="Tsai I.J."/>
        </authorList>
    </citation>
    <scope>NUCLEOTIDE SEQUENCE [LARGE SCALE GENOMIC DNA]</scope>
    <source>
        <strain evidence="6">169a</strain>
    </source>
</reference>
<evidence type="ECO:0000313" key="6">
    <source>
        <dbReference type="EMBL" id="WPG98986.1"/>
    </source>
</evidence>
<evidence type="ECO:0000256" key="1">
    <source>
        <dbReference type="ARBA" id="ARBA00022723"/>
    </source>
</evidence>
<protein>
    <recommendedName>
        <fullName evidence="5">AN1-type domain-containing protein</fullName>
    </recommendedName>
</protein>
<dbReference type="PANTHER" id="PTHR14677">
    <property type="entry name" value="ARSENITE INDUCUBLE RNA ASSOCIATED PROTEIN AIP-1-RELATED"/>
    <property type="match status" value="1"/>
</dbReference>
<dbReference type="InterPro" id="IPR035896">
    <property type="entry name" value="AN1-like_Znf"/>
</dbReference>
<dbReference type="Pfam" id="PF25327">
    <property type="entry name" value="UBL_ZFAND1"/>
    <property type="match status" value="1"/>
</dbReference>
<gene>
    <name evidence="6" type="ORF">R9X50_00178800</name>
</gene>
<dbReference type="Proteomes" id="UP001303373">
    <property type="component" value="Chromosome 2"/>
</dbReference>
<evidence type="ECO:0000259" key="5">
    <source>
        <dbReference type="PROSITE" id="PS51039"/>
    </source>
</evidence>
<dbReference type="AlphaFoldDB" id="A0AAQ3M159"/>
<evidence type="ECO:0000313" key="7">
    <source>
        <dbReference type="Proteomes" id="UP001303373"/>
    </source>
</evidence>
<dbReference type="PANTHER" id="PTHR14677:SF40">
    <property type="entry name" value="CDC48-ASSOCIATED UBIQUITIN-LIKE_ZINC FINGER PROTEIN 1"/>
    <property type="match status" value="1"/>
</dbReference>
<evidence type="ECO:0000256" key="4">
    <source>
        <dbReference type="PROSITE-ProRule" id="PRU00449"/>
    </source>
</evidence>
<dbReference type="Pfam" id="PF01428">
    <property type="entry name" value="zf-AN1"/>
    <property type="match status" value="2"/>
</dbReference>